<dbReference type="GO" id="GO:0044780">
    <property type="term" value="P:bacterial-type flagellum assembly"/>
    <property type="evidence" value="ECO:0007669"/>
    <property type="project" value="InterPro"/>
</dbReference>
<dbReference type="eggNOG" id="COG3951">
    <property type="taxonomic scope" value="Bacteria"/>
</dbReference>
<evidence type="ECO:0000313" key="13">
    <source>
        <dbReference type="EMBL" id="ABD81465.1"/>
    </source>
</evidence>
<comment type="function">
    <text evidence="1">Flagellum-specific muramidase which hydrolyzes the peptidoglycan layer to assemble the rod structure in the periplasmic space.</text>
</comment>
<dbReference type="GO" id="GO:0071555">
    <property type="term" value="P:cell wall organization"/>
    <property type="evidence" value="ECO:0007669"/>
    <property type="project" value="UniProtKB-KW"/>
</dbReference>
<reference evidence="13 14" key="1">
    <citation type="journal article" date="2008" name="PLoS Genet.">
        <title>Complete genome sequence of the complex carbohydrate-degrading marine bacterium, Saccharophagus degradans strain 2-40 T.</title>
        <authorList>
            <person name="Weiner R.M."/>
            <person name="Taylor L.E.II."/>
            <person name="Henrissat B."/>
            <person name="Hauser L."/>
            <person name="Land M."/>
            <person name="Coutinho P.M."/>
            <person name="Rancurel C."/>
            <person name="Saunders E.H."/>
            <person name="Longmire A.G."/>
            <person name="Zhang H."/>
            <person name="Bayer E.A."/>
            <person name="Gilbert H.J."/>
            <person name="Larimer F."/>
            <person name="Zhulin I.B."/>
            <person name="Ekborg N.A."/>
            <person name="Lamed R."/>
            <person name="Richardson P.M."/>
            <person name="Borovok I."/>
            <person name="Hutcheson S."/>
        </authorList>
    </citation>
    <scope>NUCLEOTIDE SEQUENCE [LARGE SCALE GENOMIC DNA]</scope>
    <source>
        <strain evidence="14">2-40 / ATCC 43961 / DSM 17024</strain>
    </source>
</reference>
<comment type="similarity">
    <text evidence="4">In the C-terminal section; belongs to the glycosyl hydrolase 73 family.</text>
</comment>
<evidence type="ECO:0000256" key="8">
    <source>
        <dbReference type="ARBA" id="ARBA00022801"/>
    </source>
</evidence>
<comment type="subcellular location">
    <subcellularLocation>
        <location evidence="2">Periplasm</location>
    </subcellularLocation>
</comment>
<dbReference type="Pfam" id="PF01832">
    <property type="entry name" value="Glucosaminidase"/>
    <property type="match status" value="1"/>
</dbReference>
<dbReference type="SMART" id="SM00047">
    <property type="entry name" value="LYZ2"/>
    <property type="match status" value="1"/>
</dbReference>
<evidence type="ECO:0000259" key="12">
    <source>
        <dbReference type="SMART" id="SM00047"/>
    </source>
</evidence>
<dbReference type="Pfam" id="PF10135">
    <property type="entry name" value="Rod-binding"/>
    <property type="match status" value="1"/>
</dbReference>
<dbReference type="GeneID" id="98613874"/>
<keyword evidence="8" id="KW-0378">Hydrolase</keyword>
<protein>
    <recommendedName>
        <fullName evidence="5">Peptidoglycan hydrolase FlgJ</fullName>
    </recommendedName>
    <alternativeName>
        <fullName evidence="11">Muramidase FlgJ</fullName>
    </alternativeName>
</protein>
<dbReference type="InterPro" id="IPR019301">
    <property type="entry name" value="Flagellar_prot_FlgJ_N"/>
</dbReference>
<dbReference type="RefSeq" id="WP_011468683.1">
    <property type="nucleotide sequence ID" value="NC_007912.1"/>
</dbReference>
<comment type="similarity">
    <text evidence="3">In the N-terminal section; belongs to the FlgJ family.</text>
</comment>
<dbReference type="eggNOG" id="COG1705">
    <property type="taxonomic scope" value="Bacteria"/>
</dbReference>
<dbReference type="HOGENOM" id="CLU_013771_3_0_6"/>
<organism evidence="13 14">
    <name type="scientific">Saccharophagus degradans (strain 2-40 / ATCC 43961 / DSM 17024)</name>
    <dbReference type="NCBI Taxonomy" id="203122"/>
    <lineage>
        <taxon>Bacteria</taxon>
        <taxon>Pseudomonadati</taxon>
        <taxon>Pseudomonadota</taxon>
        <taxon>Gammaproteobacteria</taxon>
        <taxon>Cellvibrionales</taxon>
        <taxon>Cellvibrionaceae</taxon>
        <taxon>Saccharophagus</taxon>
    </lineage>
</organism>
<dbReference type="CAZy" id="GH73">
    <property type="family name" value="Glycoside Hydrolase Family 73"/>
</dbReference>
<keyword evidence="7" id="KW-1005">Bacterial flagellum biogenesis</keyword>
<evidence type="ECO:0000256" key="1">
    <source>
        <dbReference type="ARBA" id="ARBA00002954"/>
    </source>
</evidence>
<dbReference type="Gene3D" id="1.10.530.10">
    <property type="match status" value="1"/>
</dbReference>
<dbReference type="EMBL" id="CP000282">
    <property type="protein sequence ID" value="ABD81465.1"/>
    <property type="molecule type" value="Genomic_DNA"/>
</dbReference>
<dbReference type="GO" id="GO:0042597">
    <property type="term" value="C:periplasmic space"/>
    <property type="evidence" value="ECO:0007669"/>
    <property type="project" value="UniProtKB-SubCell"/>
</dbReference>
<dbReference type="InterPro" id="IPR002901">
    <property type="entry name" value="MGlyc_endo_b_GlcNAc-like_dom"/>
</dbReference>
<dbReference type="GO" id="GO:0004040">
    <property type="term" value="F:amidase activity"/>
    <property type="evidence" value="ECO:0007669"/>
    <property type="project" value="InterPro"/>
</dbReference>
<feature type="domain" description="Mannosyl-glycoprotein endo-beta-N-acetylglucosamidase-like" evidence="12">
    <location>
        <begin position="150"/>
        <end position="305"/>
    </location>
</feature>
<sequence>MKMDSSSLLPPTLPSADVYTDLNSLQNIKNTENKDEALKKVAQQFESIFVNQMLKSMREANAVFEEDSLFNSQESNFYRDMHDQQLALTLSHGRGMGVADALYRQLSGQKYGNTERVNTSVASYQASPVNAVTKYHSPDNMSAAAPKGERSAMATSPDDFIQQMLPNVTKAAEKLGVEPEVLIAQAALETGWGEKVIADKNGQPSNNLFNIKAHNGWQGNAVTAETLEFANGKFEKEKAAFRQYGSIEESVNDYVSFIQGNPRYQDIATGNKTAEEYIKGITQAGYATDPAYANKVLSVLERVADKVKALSGNTSDNG</sequence>
<proteinExistence type="inferred from homology"/>
<dbReference type="GO" id="GO:0071973">
    <property type="term" value="P:bacterial-type flagellum-dependent cell motility"/>
    <property type="evidence" value="ECO:0007669"/>
    <property type="project" value="TreeGrafter"/>
</dbReference>
<dbReference type="NCBIfam" id="TIGR02541">
    <property type="entry name" value="flagell_FlgJ"/>
    <property type="match status" value="1"/>
</dbReference>
<accession>Q21IL4</accession>
<dbReference type="InterPro" id="IPR051056">
    <property type="entry name" value="Glycosyl_Hydrolase_73"/>
</dbReference>
<evidence type="ECO:0000256" key="4">
    <source>
        <dbReference type="ARBA" id="ARBA00007974"/>
    </source>
</evidence>
<evidence type="ECO:0000256" key="2">
    <source>
        <dbReference type="ARBA" id="ARBA00004418"/>
    </source>
</evidence>
<dbReference type="Gene3D" id="2.10.70.40">
    <property type="entry name" value="peptidoglycan hydrolase"/>
    <property type="match status" value="1"/>
</dbReference>
<evidence type="ECO:0000256" key="6">
    <source>
        <dbReference type="ARBA" id="ARBA00022764"/>
    </source>
</evidence>
<dbReference type="KEGG" id="sde:Sde_2205"/>
<dbReference type="PANTHER" id="PTHR33308:SF9">
    <property type="entry name" value="PEPTIDOGLYCAN HYDROLASE FLGJ"/>
    <property type="match status" value="1"/>
</dbReference>
<dbReference type="InterPro" id="IPR013377">
    <property type="entry name" value="FlgJ"/>
</dbReference>
<dbReference type="Proteomes" id="UP000001947">
    <property type="component" value="Chromosome"/>
</dbReference>
<evidence type="ECO:0000313" key="14">
    <source>
        <dbReference type="Proteomes" id="UP000001947"/>
    </source>
</evidence>
<dbReference type="PANTHER" id="PTHR33308">
    <property type="entry name" value="PEPTIDOGLYCAN HYDROLASE FLGJ"/>
    <property type="match status" value="1"/>
</dbReference>
<name>Q21IL4_SACD2</name>
<evidence type="ECO:0000256" key="9">
    <source>
        <dbReference type="ARBA" id="ARBA00023295"/>
    </source>
</evidence>
<keyword evidence="10" id="KW-0961">Cell wall biogenesis/degradation</keyword>
<keyword evidence="14" id="KW-1185">Reference proteome</keyword>
<evidence type="ECO:0000256" key="10">
    <source>
        <dbReference type="ARBA" id="ARBA00023316"/>
    </source>
</evidence>
<keyword evidence="9" id="KW-0326">Glycosidase</keyword>
<dbReference type="PRINTS" id="PR01002">
    <property type="entry name" value="FLGFLGJ"/>
</dbReference>
<evidence type="ECO:0000256" key="3">
    <source>
        <dbReference type="ARBA" id="ARBA00006880"/>
    </source>
</evidence>
<dbReference type="OrthoDB" id="289937at2"/>
<dbReference type="AlphaFoldDB" id="Q21IL4"/>
<gene>
    <name evidence="13" type="ordered locus">Sde_2205</name>
</gene>
<evidence type="ECO:0000256" key="11">
    <source>
        <dbReference type="ARBA" id="ARBA00030835"/>
    </source>
</evidence>
<keyword evidence="6" id="KW-0574">Periplasm</keyword>
<dbReference type="GO" id="GO:0016798">
    <property type="term" value="F:hydrolase activity, acting on glycosyl bonds"/>
    <property type="evidence" value="ECO:0007669"/>
    <property type="project" value="UniProtKB-KW"/>
</dbReference>
<dbReference type="STRING" id="203122.Sde_2205"/>
<evidence type="ECO:0000256" key="7">
    <source>
        <dbReference type="ARBA" id="ARBA00022795"/>
    </source>
</evidence>
<evidence type="ECO:0000256" key="5">
    <source>
        <dbReference type="ARBA" id="ARBA00013433"/>
    </source>
</evidence>